<protein>
    <submittedName>
        <fullName evidence="1">Uncharacterized protein</fullName>
    </submittedName>
</protein>
<organism evidence="1 2">
    <name type="scientific">Candidatus Dechloromonas phosphorivorans</name>
    <dbReference type="NCBI Taxonomy" id="2899244"/>
    <lineage>
        <taxon>Bacteria</taxon>
        <taxon>Pseudomonadati</taxon>
        <taxon>Pseudomonadota</taxon>
        <taxon>Betaproteobacteria</taxon>
        <taxon>Rhodocyclales</taxon>
        <taxon>Azonexaceae</taxon>
        <taxon>Dechloromonas</taxon>
    </lineage>
</organism>
<dbReference type="Proteomes" id="UP000739411">
    <property type="component" value="Unassembled WGS sequence"/>
</dbReference>
<dbReference type="EMBL" id="JADJMS010000016">
    <property type="protein sequence ID" value="MBK7415128.1"/>
    <property type="molecule type" value="Genomic_DNA"/>
</dbReference>
<comment type="caution">
    <text evidence="1">The sequence shown here is derived from an EMBL/GenBank/DDBJ whole genome shotgun (WGS) entry which is preliminary data.</text>
</comment>
<sequence length="120" mass="12986">MNLLHRIKKIEEQVHQMSIGAVLLREPAEEADEETREAFEAAITEALAAGHQVVVHTASKEPNRRIAGVIYESDGFIAFLALAANSPATDGRSKSKLSQIIAEAQGTSLPVVKEVNRGQI</sequence>
<name>A0A935MQQ7_9RHOO</name>
<accession>A0A935MQQ7</accession>
<dbReference type="AlphaFoldDB" id="A0A935MQQ7"/>
<gene>
    <name evidence="1" type="ORF">IPJ38_08485</name>
</gene>
<proteinExistence type="predicted"/>
<reference evidence="1 2" key="1">
    <citation type="submission" date="2020-10" db="EMBL/GenBank/DDBJ databases">
        <title>Connecting structure to function with the recovery of over 1000 high-quality activated sludge metagenome-assembled genomes encoding full-length rRNA genes using long-read sequencing.</title>
        <authorList>
            <person name="Singleton C.M."/>
            <person name="Petriglieri F."/>
            <person name="Kristensen J.M."/>
            <person name="Kirkegaard R.H."/>
            <person name="Michaelsen T.Y."/>
            <person name="Andersen M.H."/>
            <person name="Karst S.M."/>
            <person name="Dueholm M.S."/>
            <person name="Nielsen P.H."/>
            <person name="Albertsen M."/>
        </authorList>
    </citation>
    <scope>NUCLEOTIDE SEQUENCE [LARGE SCALE GENOMIC DNA]</scope>
    <source>
        <strain evidence="1">EsbW_18-Q3-R4-48_BATAC.463</strain>
    </source>
</reference>
<evidence type="ECO:0000313" key="1">
    <source>
        <dbReference type="EMBL" id="MBK7415128.1"/>
    </source>
</evidence>
<evidence type="ECO:0000313" key="2">
    <source>
        <dbReference type="Proteomes" id="UP000739411"/>
    </source>
</evidence>